<protein>
    <recommendedName>
        <fullName evidence="5">NADH dehydrogenase subunit 6</fullName>
    </recommendedName>
</protein>
<keyword evidence="1" id="KW-0812">Transmembrane</keyword>
<keyword evidence="2" id="KW-0732">Signal</keyword>
<evidence type="ECO:0000313" key="3">
    <source>
        <dbReference type="EMBL" id="KAF7260687.1"/>
    </source>
</evidence>
<dbReference type="Proteomes" id="UP000822476">
    <property type="component" value="Unassembled WGS sequence"/>
</dbReference>
<keyword evidence="1" id="KW-1133">Transmembrane helix</keyword>
<dbReference type="EMBL" id="JTDE01000645">
    <property type="protein sequence ID" value="KAF7260687.1"/>
    <property type="molecule type" value="Genomic_DNA"/>
</dbReference>
<feature type="signal peptide" evidence="2">
    <location>
        <begin position="1"/>
        <end position="32"/>
    </location>
</feature>
<feature type="transmembrane region" description="Helical" evidence="1">
    <location>
        <begin position="74"/>
        <end position="96"/>
    </location>
</feature>
<gene>
    <name evidence="3" type="ORF">EG68_01817</name>
</gene>
<evidence type="ECO:0000313" key="4">
    <source>
        <dbReference type="Proteomes" id="UP000822476"/>
    </source>
</evidence>
<organism evidence="3 4">
    <name type="scientific">Paragonimus skrjabini miyazakii</name>
    <dbReference type="NCBI Taxonomy" id="59628"/>
    <lineage>
        <taxon>Eukaryota</taxon>
        <taxon>Metazoa</taxon>
        <taxon>Spiralia</taxon>
        <taxon>Lophotrochozoa</taxon>
        <taxon>Platyhelminthes</taxon>
        <taxon>Trematoda</taxon>
        <taxon>Digenea</taxon>
        <taxon>Plagiorchiida</taxon>
        <taxon>Troglotremata</taxon>
        <taxon>Troglotrematidae</taxon>
        <taxon>Paragonimus</taxon>
    </lineage>
</organism>
<evidence type="ECO:0008006" key="5">
    <source>
        <dbReference type="Google" id="ProtNLM"/>
    </source>
</evidence>
<evidence type="ECO:0000256" key="1">
    <source>
        <dbReference type="SAM" id="Phobius"/>
    </source>
</evidence>
<dbReference type="OrthoDB" id="10380572at2759"/>
<keyword evidence="1" id="KW-0472">Membrane</keyword>
<feature type="transmembrane region" description="Helical" evidence="1">
    <location>
        <begin position="108"/>
        <end position="129"/>
    </location>
</feature>
<reference evidence="3" key="1">
    <citation type="submission" date="2019-07" db="EMBL/GenBank/DDBJ databases">
        <title>Annotation for the trematode Paragonimus miyazaki's.</title>
        <authorList>
            <person name="Choi Y.-J."/>
        </authorList>
    </citation>
    <scope>NUCLEOTIDE SEQUENCE</scope>
    <source>
        <strain evidence="3">Japan</strain>
    </source>
</reference>
<proteinExistence type="predicted"/>
<name>A0A8S9ZB57_9TREM</name>
<accession>A0A8S9ZB57</accession>
<evidence type="ECO:0000256" key="2">
    <source>
        <dbReference type="SAM" id="SignalP"/>
    </source>
</evidence>
<comment type="caution">
    <text evidence="3">The sequence shown here is derived from an EMBL/GenBank/DDBJ whole genome shotgun (WGS) entry which is preliminary data.</text>
</comment>
<dbReference type="AlphaFoldDB" id="A0A8S9ZB57"/>
<feature type="chain" id="PRO_5035945688" description="NADH dehydrogenase subunit 6" evidence="2">
    <location>
        <begin position="33"/>
        <end position="134"/>
    </location>
</feature>
<feature type="transmembrane region" description="Helical" evidence="1">
    <location>
        <begin position="42"/>
        <end position="67"/>
    </location>
</feature>
<keyword evidence="4" id="KW-1185">Reference proteome</keyword>
<sequence>MTVSLMKILFIINMGLALLLSIIALGVNPASGTTVKSDRSNAILAFNVIALILLIAAAVLYLILWFTCSQRRRIFIFVIFVLLCVAFISFAISTGISYSDSSPFHGAWLLSGTWMTIMASAMCVIYYFAEPDTV</sequence>